<dbReference type="GO" id="GO:0042132">
    <property type="term" value="F:fructose 1,6-bisphosphate 1-phosphatase activity"/>
    <property type="evidence" value="ECO:0007669"/>
    <property type="project" value="UniProtKB-EC"/>
</dbReference>
<accession>A0A0P6XCG9</accession>
<evidence type="ECO:0000256" key="6">
    <source>
        <dbReference type="ARBA" id="ARBA00023277"/>
    </source>
</evidence>
<dbReference type="Pfam" id="PF03320">
    <property type="entry name" value="FBPase_glpX"/>
    <property type="match status" value="1"/>
</dbReference>
<dbReference type="NCBIfam" id="TIGR00330">
    <property type="entry name" value="glpX"/>
    <property type="match status" value="1"/>
</dbReference>
<evidence type="ECO:0000256" key="5">
    <source>
        <dbReference type="ARBA" id="ARBA00023211"/>
    </source>
</evidence>
<sequence length="328" mass="34785">MIDTRPTRNLALELVRVTEAAALGAGRFMGRGDKIAADRAAVNGMRLVLNSIQMDGVIVIGEGEKDEAPMLYNGEKLGTGDPPLVDIAVDPIDGTRPLALGLQNSITTVALAPRGTMFNPGPYVYMKKIAVGPQARDVIDIRASITDNLHAVAKARGEDVKDLTVVILDRPRHEDMIAEVRRCGARIRLIPDGDVAGALMTALPDSGIDVLLGIGGTPEGVLAACALRAAGGNIQGLLVARNDEERHRGDEAGIDFHKVLTMDTLVSSEDVFFAATGLTNGDLLRGVDYFAGGAVTDSLVMRGLTGTVRRITSTHRLSKLTQISAIEY</sequence>
<comment type="pathway">
    <text evidence="7">Carbohydrate biosynthesis.</text>
</comment>
<dbReference type="GO" id="GO:0030388">
    <property type="term" value="P:fructose 1,6-bisphosphate metabolic process"/>
    <property type="evidence" value="ECO:0007669"/>
    <property type="project" value="TreeGrafter"/>
</dbReference>
<feature type="binding site" evidence="9">
    <location>
        <position position="90"/>
    </location>
    <ligand>
        <name>Mn(2+)</name>
        <dbReference type="ChEBI" id="CHEBI:29035"/>
        <label>2</label>
    </ligand>
</feature>
<dbReference type="PIRSF" id="PIRSF004532">
    <property type="entry name" value="GlpX"/>
    <property type="match status" value="1"/>
</dbReference>
<dbReference type="Gene3D" id="3.40.190.90">
    <property type="match status" value="1"/>
</dbReference>
<protein>
    <recommendedName>
        <fullName evidence="8">Fructose-1,6-bisphosphatase</fullName>
    </recommendedName>
</protein>
<dbReference type="OrthoDB" id="9779353at2"/>
<comment type="cofactor">
    <cofactor evidence="9">
        <name>Mn(2+)</name>
        <dbReference type="ChEBI" id="CHEBI:29035"/>
    </cofactor>
</comment>
<dbReference type="Proteomes" id="UP000050501">
    <property type="component" value="Unassembled WGS sequence"/>
</dbReference>
<dbReference type="STRING" id="229921.ADN01_15205"/>
<dbReference type="SUPFAM" id="SSF56655">
    <property type="entry name" value="Carbohydrate phosphatase"/>
    <property type="match status" value="1"/>
</dbReference>
<feature type="binding site" evidence="10">
    <location>
        <position position="125"/>
    </location>
    <ligand>
        <name>substrate</name>
    </ligand>
</feature>
<dbReference type="CDD" id="cd01516">
    <property type="entry name" value="FBPase_glpX"/>
    <property type="match status" value="1"/>
</dbReference>
<evidence type="ECO:0000256" key="3">
    <source>
        <dbReference type="ARBA" id="ARBA00022723"/>
    </source>
</evidence>
<proteinExistence type="inferred from homology"/>
<dbReference type="GO" id="GO:0005829">
    <property type="term" value="C:cytosol"/>
    <property type="evidence" value="ECO:0007669"/>
    <property type="project" value="TreeGrafter"/>
</dbReference>
<comment type="caution">
    <text evidence="11">The sequence shown here is derived from an EMBL/GenBank/DDBJ whole genome shotgun (WGS) entry which is preliminary data.</text>
</comment>
<feature type="binding site" evidence="9">
    <location>
        <position position="62"/>
    </location>
    <ligand>
        <name>Mn(2+)</name>
        <dbReference type="ChEBI" id="CHEBI:29035"/>
        <label>1</label>
    </ligand>
</feature>
<gene>
    <name evidence="11" type="ORF">ADN01_15205</name>
</gene>
<keyword evidence="12" id="KW-1185">Reference proteome</keyword>
<keyword evidence="4" id="KW-0378">Hydrolase</keyword>
<dbReference type="AlphaFoldDB" id="A0A0P6XCG9"/>
<dbReference type="Gene3D" id="3.30.540.10">
    <property type="entry name" value="Fructose-1,6-Bisphosphatase, subunit A, domain 1"/>
    <property type="match status" value="1"/>
</dbReference>
<dbReference type="FunFam" id="3.40.190.90:FF:000001">
    <property type="entry name" value="Fructose-1,6-bisphosphatase"/>
    <property type="match status" value="1"/>
</dbReference>
<dbReference type="PATRIC" id="fig|229921.5.peg.1217"/>
<dbReference type="EMBL" id="LGCM01000058">
    <property type="protein sequence ID" value="KPL77928.1"/>
    <property type="molecule type" value="Genomic_DNA"/>
</dbReference>
<evidence type="ECO:0000256" key="7">
    <source>
        <dbReference type="ARBA" id="ARBA00024331"/>
    </source>
</evidence>
<comment type="similarity">
    <text evidence="2 8">Belongs to the FBPase class 2 family.</text>
</comment>
<evidence type="ECO:0000256" key="1">
    <source>
        <dbReference type="ARBA" id="ARBA00001273"/>
    </source>
</evidence>
<feature type="binding site" evidence="10">
    <location>
        <begin position="192"/>
        <end position="194"/>
    </location>
    <ligand>
        <name>substrate</name>
    </ligand>
</feature>
<feature type="binding site" evidence="10">
    <location>
        <position position="216"/>
    </location>
    <ligand>
        <name>substrate</name>
    </ligand>
</feature>
<comment type="catalytic activity">
    <reaction evidence="1">
        <text>beta-D-fructose 1,6-bisphosphate + H2O = beta-D-fructose 6-phosphate + phosphate</text>
        <dbReference type="Rhea" id="RHEA:11064"/>
        <dbReference type="ChEBI" id="CHEBI:15377"/>
        <dbReference type="ChEBI" id="CHEBI:32966"/>
        <dbReference type="ChEBI" id="CHEBI:43474"/>
        <dbReference type="ChEBI" id="CHEBI:57634"/>
        <dbReference type="EC" id="3.1.3.11"/>
    </reaction>
</comment>
<organism evidence="11 12">
    <name type="scientific">Levilinea saccharolytica</name>
    <dbReference type="NCBI Taxonomy" id="229921"/>
    <lineage>
        <taxon>Bacteria</taxon>
        <taxon>Bacillati</taxon>
        <taxon>Chloroflexota</taxon>
        <taxon>Anaerolineae</taxon>
        <taxon>Anaerolineales</taxon>
        <taxon>Anaerolineaceae</taxon>
        <taxon>Levilinea</taxon>
    </lineage>
</organism>
<keyword evidence="6 8" id="KW-0119">Carbohydrate metabolism</keyword>
<evidence type="ECO:0000313" key="11">
    <source>
        <dbReference type="EMBL" id="KPL77928.1"/>
    </source>
</evidence>
<dbReference type="PANTHER" id="PTHR30447:SF0">
    <property type="entry name" value="FRUCTOSE-1,6-BISPHOSPHATASE 1 CLASS 2-RELATED"/>
    <property type="match status" value="1"/>
</dbReference>
<dbReference type="GO" id="GO:0006071">
    <property type="term" value="P:glycerol metabolic process"/>
    <property type="evidence" value="ECO:0007669"/>
    <property type="project" value="InterPro"/>
</dbReference>
<keyword evidence="5 9" id="KW-0464">Manganese</keyword>
<evidence type="ECO:0000256" key="4">
    <source>
        <dbReference type="ARBA" id="ARBA00022801"/>
    </source>
</evidence>
<feature type="binding site" evidence="9">
    <location>
        <position position="219"/>
    </location>
    <ligand>
        <name>Mn(2+)</name>
        <dbReference type="ChEBI" id="CHEBI:29035"/>
        <label>2</label>
    </ligand>
</feature>
<name>A0A0P6XCG9_9CHLR</name>
<dbReference type="RefSeq" id="WP_062416771.1">
    <property type="nucleotide sequence ID" value="NZ_DF967974.1"/>
</dbReference>
<evidence type="ECO:0000256" key="8">
    <source>
        <dbReference type="PIRNR" id="PIRNR004532"/>
    </source>
</evidence>
<dbReference type="GO" id="GO:0006094">
    <property type="term" value="P:gluconeogenesis"/>
    <property type="evidence" value="ECO:0007669"/>
    <property type="project" value="InterPro"/>
</dbReference>
<evidence type="ECO:0000313" key="12">
    <source>
        <dbReference type="Proteomes" id="UP000050501"/>
    </source>
</evidence>
<evidence type="ECO:0000256" key="10">
    <source>
        <dbReference type="PIRSR" id="PIRSR004532-2"/>
    </source>
</evidence>
<feature type="binding site" evidence="9">
    <location>
        <position position="38"/>
    </location>
    <ligand>
        <name>Mn(2+)</name>
        <dbReference type="ChEBI" id="CHEBI:29035"/>
        <label>1</label>
    </ligand>
</feature>
<dbReference type="InterPro" id="IPR004464">
    <property type="entry name" value="FBPase_class-2/SBPase"/>
</dbReference>
<keyword evidence="3 9" id="KW-0479">Metal-binding</keyword>
<reference evidence="11 12" key="1">
    <citation type="submission" date="2015-07" db="EMBL/GenBank/DDBJ databases">
        <title>Genome sequence of Levilinea saccharolytica DSM 16555.</title>
        <authorList>
            <person name="Hemp J."/>
            <person name="Ward L.M."/>
            <person name="Pace L.A."/>
            <person name="Fischer W.W."/>
        </authorList>
    </citation>
    <scope>NUCLEOTIDE SEQUENCE [LARGE SCALE GENOMIC DNA]</scope>
    <source>
        <strain evidence="11 12">KIBI-1</strain>
    </source>
</reference>
<feature type="binding site" evidence="10">
    <location>
        <begin position="93"/>
        <end position="95"/>
    </location>
    <ligand>
        <name>substrate</name>
    </ligand>
</feature>
<dbReference type="GO" id="GO:0046872">
    <property type="term" value="F:metal ion binding"/>
    <property type="evidence" value="ECO:0007669"/>
    <property type="project" value="UniProtKB-KW"/>
</dbReference>
<dbReference type="PANTHER" id="PTHR30447">
    <property type="entry name" value="FRUCTOSE-1,6-BISPHOSPHATASE CLASS 2"/>
    <property type="match status" value="1"/>
</dbReference>
<evidence type="ECO:0000256" key="2">
    <source>
        <dbReference type="ARBA" id="ARBA00008989"/>
    </source>
</evidence>
<feature type="binding site" evidence="9">
    <location>
        <position position="93"/>
    </location>
    <ligand>
        <name>Mn(2+)</name>
        <dbReference type="ChEBI" id="CHEBI:29035"/>
        <label>2</label>
    </ligand>
</feature>
<feature type="binding site" evidence="10">
    <location>
        <begin position="170"/>
        <end position="172"/>
    </location>
    <ligand>
        <name>substrate</name>
    </ligand>
</feature>
<evidence type="ECO:0000256" key="9">
    <source>
        <dbReference type="PIRSR" id="PIRSR004532-1"/>
    </source>
</evidence>